<dbReference type="EMBL" id="JAAGAX010000001">
    <property type="protein sequence ID" value="KAF2324209.1"/>
    <property type="molecule type" value="Genomic_DNA"/>
</dbReference>
<feature type="region of interest" description="Disordered" evidence="1">
    <location>
        <begin position="16"/>
        <end position="55"/>
    </location>
</feature>
<name>A0A6A6NGD1_HEVBR</name>
<proteinExistence type="predicted"/>
<dbReference type="AlphaFoldDB" id="A0A6A6NGD1"/>
<sequence length="85" mass="10004">MDEMIRKLLETLGKQQIEEDRGSKRPFDIEGKSNEEYPYDERNSPRKKAAKEKGEMNEAYCTLKEKNHLRHEIQDLIDDGNIPDP</sequence>
<gene>
    <name evidence="2" type="ORF">GH714_010189</name>
</gene>
<organism evidence="2 3">
    <name type="scientific">Hevea brasiliensis</name>
    <name type="common">Para rubber tree</name>
    <name type="synonym">Siphonia brasiliensis</name>
    <dbReference type="NCBI Taxonomy" id="3981"/>
    <lineage>
        <taxon>Eukaryota</taxon>
        <taxon>Viridiplantae</taxon>
        <taxon>Streptophyta</taxon>
        <taxon>Embryophyta</taxon>
        <taxon>Tracheophyta</taxon>
        <taxon>Spermatophyta</taxon>
        <taxon>Magnoliopsida</taxon>
        <taxon>eudicotyledons</taxon>
        <taxon>Gunneridae</taxon>
        <taxon>Pentapetalae</taxon>
        <taxon>rosids</taxon>
        <taxon>fabids</taxon>
        <taxon>Malpighiales</taxon>
        <taxon>Euphorbiaceae</taxon>
        <taxon>Crotonoideae</taxon>
        <taxon>Micrandreae</taxon>
        <taxon>Hevea</taxon>
    </lineage>
</organism>
<evidence type="ECO:0000313" key="3">
    <source>
        <dbReference type="Proteomes" id="UP000467840"/>
    </source>
</evidence>
<keyword evidence="3" id="KW-1185">Reference proteome</keyword>
<accession>A0A6A6NGD1</accession>
<dbReference type="Proteomes" id="UP000467840">
    <property type="component" value="Chromosome 5"/>
</dbReference>
<evidence type="ECO:0000256" key="1">
    <source>
        <dbReference type="SAM" id="MobiDB-lite"/>
    </source>
</evidence>
<protein>
    <submittedName>
        <fullName evidence="2">Uncharacterized protein</fullName>
    </submittedName>
</protein>
<reference evidence="2 3" key="1">
    <citation type="journal article" date="2020" name="Mol. Plant">
        <title>The Chromosome-Based Rubber Tree Genome Provides New Insights into Spurge Genome Evolution and Rubber Biosynthesis.</title>
        <authorList>
            <person name="Liu J."/>
            <person name="Shi C."/>
            <person name="Shi C.C."/>
            <person name="Li W."/>
            <person name="Zhang Q.J."/>
            <person name="Zhang Y."/>
            <person name="Li K."/>
            <person name="Lu H.F."/>
            <person name="Shi C."/>
            <person name="Zhu S.T."/>
            <person name="Xiao Z.Y."/>
            <person name="Nan H."/>
            <person name="Yue Y."/>
            <person name="Zhu X.G."/>
            <person name="Wu Y."/>
            <person name="Hong X.N."/>
            <person name="Fan G.Y."/>
            <person name="Tong Y."/>
            <person name="Zhang D."/>
            <person name="Mao C.L."/>
            <person name="Liu Y.L."/>
            <person name="Hao S.J."/>
            <person name="Liu W.Q."/>
            <person name="Lv M.Q."/>
            <person name="Zhang H.B."/>
            <person name="Liu Y."/>
            <person name="Hu-Tang G.R."/>
            <person name="Wang J.P."/>
            <person name="Wang J.H."/>
            <person name="Sun Y.H."/>
            <person name="Ni S.B."/>
            <person name="Chen W.B."/>
            <person name="Zhang X.C."/>
            <person name="Jiao Y.N."/>
            <person name="Eichler E.E."/>
            <person name="Li G.H."/>
            <person name="Liu X."/>
            <person name="Gao L.Z."/>
        </authorList>
    </citation>
    <scope>NUCLEOTIDE SEQUENCE [LARGE SCALE GENOMIC DNA]</scope>
    <source>
        <strain evidence="3">cv. GT1</strain>
        <tissue evidence="2">Leaf</tissue>
    </source>
</reference>
<comment type="caution">
    <text evidence="2">The sequence shown here is derived from an EMBL/GenBank/DDBJ whole genome shotgun (WGS) entry which is preliminary data.</text>
</comment>
<feature type="compositionally biased region" description="Basic and acidic residues" evidence="1">
    <location>
        <begin position="16"/>
        <end position="44"/>
    </location>
</feature>
<evidence type="ECO:0000313" key="2">
    <source>
        <dbReference type="EMBL" id="KAF2324209.1"/>
    </source>
</evidence>